<organism evidence="2">
    <name type="scientific">uncultured Rubrobacteraceae bacterium</name>
    <dbReference type="NCBI Taxonomy" id="349277"/>
    <lineage>
        <taxon>Bacteria</taxon>
        <taxon>Bacillati</taxon>
        <taxon>Actinomycetota</taxon>
        <taxon>Rubrobacteria</taxon>
        <taxon>Rubrobacterales</taxon>
        <taxon>Rubrobacteraceae</taxon>
        <taxon>environmental samples</taxon>
    </lineage>
</organism>
<gene>
    <name evidence="2" type="ORF">AVDCRST_MAG02-1952</name>
</gene>
<name>A0A6J4R4H5_9ACTN</name>
<proteinExistence type="predicted"/>
<feature type="non-terminal residue" evidence="2">
    <location>
        <position position="1"/>
    </location>
</feature>
<feature type="region of interest" description="Disordered" evidence="1">
    <location>
        <begin position="176"/>
        <end position="263"/>
    </location>
</feature>
<feature type="compositionally biased region" description="Basic residues" evidence="1">
    <location>
        <begin position="88"/>
        <end position="98"/>
    </location>
</feature>
<keyword evidence="2" id="KW-0808">Transferase</keyword>
<dbReference type="GO" id="GO:0008168">
    <property type="term" value="F:methyltransferase activity"/>
    <property type="evidence" value="ECO:0007669"/>
    <property type="project" value="UniProtKB-KW"/>
</dbReference>
<evidence type="ECO:0000313" key="2">
    <source>
        <dbReference type="EMBL" id="CAA9458782.1"/>
    </source>
</evidence>
<keyword evidence="2" id="KW-0489">Methyltransferase</keyword>
<feature type="region of interest" description="Disordered" evidence="1">
    <location>
        <begin position="1"/>
        <end position="151"/>
    </location>
</feature>
<dbReference type="AlphaFoldDB" id="A0A6J4R4H5"/>
<accession>A0A6J4R4H5</accession>
<feature type="compositionally biased region" description="Basic residues" evidence="1">
    <location>
        <begin position="31"/>
        <end position="79"/>
    </location>
</feature>
<dbReference type="EMBL" id="CADCVH010000063">
    <property type="protein sequence ID" value="CAA9458782.1"/>
    <property type="molecule type" value="Genomic_DNA"/>
</dbReference>
<dbReference type="GO" id="GO:0032259">
    <property type="term" value="P:methylation"/>
    <property type="evidence" value="ECO:0007669"/>
    <property type="project" value="UniProtKB-KW"/>
</dbReference>
<sequence>EGNPAASGRPVGGAGPRREPEPGAGLDPGRRRPRRRRGRHQGRLPRGRRQGALRRAGRTLRLPRRREARRRPGGVRYRRAGPVLPGRGRLHRRVHGRASRAGGGARDLRGRRLRAACLVAPGRPEGDRTRKDERQAPAGGRPPVRPRPARRGPLVYLARGRPDGALLDHALVARGGGSRKAPVRGGAGARGPRRARERPGGSRPRDPGRRRLFRVHRLRRRRGGPGRGHGTPVRQPGVPAVPDQGRAGDHRRRAGPWGRGRCL</sequence>
<feature type="non-terminal residue" evidence="2">
    <location>
        <position position="263"/>
    </location>
</feature>
<feature type="compositionally biased region" description="Basic residues" evidence="1">
    <location>
        <begin position="210"/>
        <end position="224"/>
    </location>
</feature>
<feature type="compositionally biased region" description="Basic and acidic residues" evidence="1">
    <location>
        <begin position="197"/>
        <end position="209"/>
    </location>
</feature>
<feature type="compositionally biased region" description="Basic and acidic residues" evidence="1">
    <location>
        <begin position="124"/>
        <end position="135"/>
    </location>
</feature>
<evidence type="ECO:0000256" key="1">
    <source>
        <dbReference type="SAM" id="MobiDB-lite"/>
    </source>
</evidence>
<reference evidence="2" key="1">
    <citation type="submission" date="2020-02" db="EMBL/GenBank/DDBJ databases">
        <authorList>
            <person name="Meier V. D."/>
        </authorList>
    </citation>
    <scope>NUCLEOTIDE SEQUENCE</scope>
    <source>
        <strain evidence="2">AVDCRST_MAG02</strain>
    </source>
</reference>
<protein>
    <submittedName>
        <fullName evidence="2">RNA binding methyltransferase FtsJ like</fullName>
    </submittedName>
</protein>